<accession>A0AAQ3UML7</accession>
<sequence length="73" mass="7500">MHQTKNTRLRPHCTATGMASPMIGLAIASAAVAAAAIAGMEAPQGPLQTCFALAVSISFHAGILLVIRGMRRA</sequence>
<dbReference type="Proteomes" id="UP001341281">
    <property type="component" value="Chromosome 09"/>
</dbReference>
<dbReference type="AlphaFoldDB" id="A0AAQ3UML7"/>
<name>A0AAQ3UML7_PASNO</name>
<evidence type="ECO:0000313" key="4">
    <source>
        <dbReference type="Proteomes" id="UP001341281"/>
    </source>
</evidence>
<keyword evidence="1" id="KW-0812">Transmembrane</keyword>
<organism evidence="2 4">
    <name type="scientific">Paspalum notatum var. saurae</name>
    <dbReference type="NCBI Taxonomy" id="547442"/>
    <lineage>
        <taxon>Eukaryota</taxon>
        <taxon>Viridiplantae</taxon>
        <taxon>Streptophyta</taxon>
        <taxon>Embryophyta</taxon>
        <taxon>Tracheophyta</taxon>
        <taxon>Spermatophyta</taxon>
        <taxon>Magnoliopsida</taxon>
        <taxon>Liliopsida</taxon>
        <taxon>Poales</taxon>
        <taxon>Poaceae</taxon>
        <taxon>PACMAD clade</taxon>
        <taxon>Panicoideae</taxon>
        <taxon>Andropogonodae</taxon>
        <taxon>Paspaleae</taxon>
        <taxon>Paspalinae</taxon>
        <taxon>Paspalum</taxon>
    </lineage>
</organism>
<feature type="transmembrane region" description="Helical" evidence="1">
    <location>
        <begin position="21"/>
        <end position="40"/>
    </location>
</feature>
<evidence type="ECO:0000313" key="2">
    <source>
        <dbReference type="EMBL" id="WVZ94980.1"/>
    </source>
</evidence>
<gene>
    <name evidence="2" type="ORF">U9M48_040799</name>
    <name evidence="3" type="ORF">U9M48_040805</name>
</gene>
<keyword evidence="1" id="KW-0472">Membrane</keyword>
<reference evidence="2 4" key="1">
    <citation type="submission" date="2024-02" db="EMBL/GenBank/DDBJ databases">
        <title>High-quality chromosome-scale genome assembly of Pensacola bahiagrass (Paspalum notatum Flugge var. saurae).</title>
        <authorList>
            <person name="Vega J.M."/>
            <person name="Podio M."/>
            <person name="Orjuela J."/>
            <person name="Siena L.A."/>
            <person name="Pessino S.C."/>
            <person name="Combes M.C."/>
            <person name="Mariac C."/>
            <person name="Albertini E."/>
            <person name="Pupilli F."/>
            <person name="Ortiz J.P.A."/>
            <person name="Leblanc O."/>
        </authorList>
    </citation>
    <scope>NUCLEOTIDE SEQUENCE [LARGE SCALE GENOMIC DNA]</scope>
    <source>
        <strain evidence="2">R1</strain>
        <tissue evidence="2">Leaf</tissue>
    </source>
</reference>
<protein>
    <submittedName>
        <fullName evidence="2">Uncharacterized protein</fullName>
    </submittedName>
</protein>
<feature type="transmembrane region" description="Helical" evidence="1">
    <location>
        <begin position="46"/>
        <end position="67"/>
    </location>
</feature>
<evidence type="ECO:0000256" key="1">
    <source>
        <dbReference type="SAM" id="Phobius"/>
    </source>
</evidence>
<dbReference type="EMBL" id="CP144753">
    <property type="protein sequence ID" value="WVZ94988.1"/>
    <property type="molecule type" value="Genomic_DNA"/>
</dbReference>
<dbReference type="EMBL" id="CP144753">
    <property type="protein sequence ID" value="WVZ94980.1"/>
    <property type="molecule type" value="Genomic_DNA"/>
</dbReference>
<proteinExistence type="predicted"/>
<evidence type="ECO:0000313" key="3">
    <source>
        <dbReference type="EMBL" id="WVZ94988.1"/>
    </source>
</evidence>
<keyword evidence="4" id="KW-1185">Reference proteome</keyword>
<keyword evidence="1" id="KW-1133">Transmembrane helix</keyword>